<evidence type="ECO:0000313" key="1">
    <source>
        <dbReference type="EMBL" id="GFE50896.1"/>
    </source>
</evidence>
<name>A0A640VXF3_9RHOB</name>
<evidence type="ECO:0000313" key="2">
    <source>
        <dbReference type="Proteomes" id="UP000436522"/>
    </source>
</evidence>
<comment type="caution">
    <text evidence="1">The sequence shown here is derived from an EMBL/GenBank/DDBJ whole genome shotgun (WGS) entry which is preliminary data.</text>
</comment>
<sequence>MVIKFSKQQFETFESDAADRWDRETGQSLLDLYPSHMASLGVSPDQAVAFVRTVREYALPYQVTTKRDTYKLVIIAMSLGAHFPHDPRFAQAVSATLGQLSIPQDRRLILLADHVANHLQECWSGKGLGAIGGELVACLQPALTPEETLDRLASRHPGIVRSVARQAMLTACLAQADGYGLQDPQHRTAYLGAAAIHGVYWFDNPLMARLRQIVEDTENIDDLCQKLAQFYEGFA</sequence>
<keyword evidence="2" id="KW-1185">Reference proteome</keyword>
<dbReference type="Proteomes" id="UP000436522">
    <property type="component" value="Unassembled WGS sequence"/>
</dbReference>
<protein>
    <submittedName>
        <fullName evidence="1">Uncharacterized protein</fullName>
    </submittedName>
</protein>
<organism evidence="1 2">
    <name type="scientific">Roseobacter cerasinus</name>
    <dbReference type="NCBI Taxonomy" id="2602289"/>
    <lineage>
        <taxon>Bacteria</taxon>
        <taxon>Pseudomonadati</taxon>
        <taxon>Pseudomonadota</taxon>
        <taxon>Alphaproteobacteria</taxon>
        <taxon>Rhodobacterales</taxon>
        <taxon>Roseobacteraceae</taxon>
        <taxon>Roseobacter</taxon>
    </lineage>
</organism>
<dbReference type="RefSeq" id="WP_159978109.1">
    <property type="nucleotide sequence ID" value="NZ_BLIV01000005.1"/>
</dbReference>
<dbReference type="EMBL" id="BLIV01000005">
    <property type="protein sequence ID" value="GFE50896.1"/>
    <property type="molecule type" value="Genomic_DNA"/>
</dbReference>
<dbReference type="AlphaFoldDB" id="A0A640VXF3"/>
<gene>
    <name evidence="1" type="ORF">So717_26490</name>
</gene>
<accession>A0A640VXF3</accession>
<dbReference type="OrthoDB" id="7852919at2"/>
<reference evidence="1 2" key="1">
    <citation type="submission" date="2019-12" db="EMBL/GenBank/DDBJ databases">
        <title>Roseobacter cerasinus sp. nov., isolated from seawater around aquaculture.</title>
        <authorList>
            <person name="Muramatsu S."/>
            <person name="Takabe Y."/>
            <person name="Mori K."/>
            <person name="Takaichi S."/>
            <person name="Hanada S."/>
        </authorList>
    </citation>
    <scope>NUCLEOTIDE SEQUENCE [LARGE SCALE GENOMIC DNA]</scope>
    <source>
        <strain evidence="1 2">AI77</strain>
    </source>
</reference>
<proteinExistence type="predicted"/>